<keyword evidence="3" id="KW-1185">Reference proteome</keyword>
<evidence type="ECO:0000313" key="3">
    <source>
        <dbReference type="Proteomes" id="UP001218188"/>
    </source>
</evidence>
<protein>
    <submittedName>
        <fullName evidence="2">Uncharacterized protein</fullName>
    </submittedName>
</protein>
<accession>A0AAD6SYW5</accession>
<evidence type="ECO:0000313" key="2">
    <source>
        <dbReference type="EMBL" id="KAJ7036634.1"/>
    </source>
</evidence>
<dbReference type="AlphaFoldDB" id="A0AAD6SYW5"/>
<keyword evidence="1" id="KW-0472">Membrane</keyword>
<name>A0AAD6SYW5_9AGAR</name>
<evidence type="ECO:0000256" key="1">
    <source>
        <dbReference type="SAM" id="Phobius"/>
    </source>
</evidence>
<keyword evidence="1" id="KW-1133">Transmembrane helix</keyword>
<feature type="transmembrane region" description="Helical" evidence="1">
    <location>
        <begin position="147"/>
        <end position="165"/>
    </location>
</feature>
<gene>
    <name evidence="2" type="ORF">C8F04DRAFT_1095196</name>
</gene>
<comment type="caution">
    <text evidence="2">The sequence shown here is derived from an EMBL/GenBank/DDBJ whole genome shotgun (WGS) entry which is preliminary data.</text>
</comment>
<keyword evidence="1" id="KW-0812">Transmembrane</keyword>
<sequence length="168" mass="19047">MPEERWLPVDVIALGDAIDLDQYKQLTGFPWPHPVSKDADSQIKQLVQEFKATMWTELPLLAIAEAYRKRAEDLIAQGTDSGNARAVYIEYAKYLALHPEKKSEDYRKIFIRVKALEQAIVDNTTLPERLHSLLETQSAPTHSASTTWAFLLLGLLTVSALPVFLRRT</sequence>
<proteinExistence type="predicted"/>
<reference evidence="2" key="1">
    <citation type="submission" date="2023-03" db="EMBL/GenBank/DDBJ databases">
        <title>Massive genome expansion in bonnet fungi (Mycena s.s.) driven by repeated elements and novel gene families across ecological guilds.</title>
        <authorList>
            <consortium name="Lawrence Berkeley National Laboratory"/>
            <person name="Harder C.B."/>
            <person name="Miyauchi S."/>
            <person name="Viragh M."/>
            <person name="Kuo A."/>
            <person name="Thoen E."/>
            <person name="Andreopoulos B."/>
            <person name="Lu D."/>
            <person name="Skrede I."/>
            <person name="Drula E."/>
            <person name="Henrissat B."/>
            <person name="Morin E."/>
            <person name="Kohler A."/>
            <person name="Barry K."/>
            <person name="LaButti K."/>
            <person name="Morin E."/>
            <person name="Salamov A."/>
            <person name="Lipzen A."/>
            <person name="Mereny Z."/>
            <person name="Hegedus B."/>
            <person name="Baldrian P."/>
            <person name="Stursova M."/>
            <person name="Weitz H."/>
            <person name="Taylor A."/>
            <person name="Grigoriev I.V."/>
            <person name="Nagy L.G."/>
            <person name="Martin F."/>
            <person name="Kauserud H."/>
        </authorList>
    </citation>
    <scope>NUCLEOTIDE SEQUENCE</scope>
    <source>
        <strain evidence="2">CBHHK200</strain>
    </source>
</reference>
<organism evidence="2 3">
    <name type="scientific">Mycena alexandri</name>
    <dbReference type="NCBI Taxonomy" id="1745969"/>
    <lineage>
        <taxon>Eukaryota</taxon>
        <taxon>Fungi</taxon>
        <taxon>Dikarya</taxon>
        <taxon>Basidiomycota</taxon>
        <taxon>Agaricomycotina</taxon>
        <taxon>Agaricomycetes</taxon>
        <taxon>Agaricomycetidae</taxon>
        <taxon>Agaricales</taxon>
        <taxon>Marasmiineae</taxon>
        <taxon>Mycenaceae</taxon>
        <taxon>Mycena</taxon>
    </lineage>
</organism>
<dbReference type="Proteomes" id="UP001218188">
    <property type="component" value="Unassembled WGS sequence"/>
</dbReference>
<dbReference type="EMBL" id="JARJCM010000042">
    <property type="protein sequence ID" value="KAJ7036634.1"/>
    <property type="molecule type" value="Genomic_DNA"/>
</dbReference>